<accession>A0A0L6Z8B4</accession>
<organism evidence="2 3">
    <name type="scientific">Clostridium homopropionicum DSM 5847</name>
    <dbReference type="NCBI Taxonomy" id="1121318"/>
    <lineage>
        <taxon>Bacteria</taxon>
        <taxon>Bacillati</taxon>
        <taxon>Bacillota</taxon>
        <taxon>Clostridia</taxon>
        <taxon>Eubacteriales</taxon>
        <taxon>Clostridiaceae</taxon>
        <taxon>Clostridium</taxon>
    </lineage>
</organism>
<protein>
    <submittedName>
        <fullName evidence="2">Uridine kinase</fullName>
        <ecNumber evidence="2">2.7.1.48</ecNumber>
    </submittedName>
</protein>
<keyword evidence="2" id="KW-0418">Kinase</keyword>
<dbReference type="SUPFAM" id="SSF52540">
    <property type="entry name" value="P-loop containing nucleoside triphosphate hydrolases"/>
    <property type="match status" value="1"/>
</dbReference>
<dbReference type="EMBL" id="LHUR01000027">
    <property type="protein sequence ID" value="KOA19205.1"/>
    <property type="molecule type" value="Genomic_DNA"/>
</dbReference>
<feature type="domain" description="Phosphoribulokinase/uridine kinase" evidence="1">
    <location>
        <begin position="19"/>
        <end position="189"/>
    </location>
</feature>
<dbReference type="STRING" id="36844.SAMN04488501_10668"/>
<evidence type="ECO:0000313" key="3">
    <source>
        <dbReference type="Proteomes" id="UP000037043"/>
    </source>
</evidence>
<dbReference type="InterPro" id="IPR006083">
    <property type="entry name" value="PRK/URK"/>
</dbReference>
<evidence type="ECO:0000259" key="1">
    <source>
        <dbReference type="Pfam" id="PF00485"/>
    </source>
</evidence>
<dbReference type="PANTHER" id="PTHR10285">
    <property type="entry name" value="URIDINE KINASE"/>
    <property type="match status" value="1"/>
</dbReference>
<dbReference type="Gene3D" id="3.40.50.300">
    <property type="entry name" value="P-loop containing nucleotide triphosphate hydrolases"/>
    <property type="match status" value="1"/>
</dbReference>
<dbReference type="GO" id="GO:0005524">
    <property type="term" value="F:ATP binding"/>
    <property type="evidence" value="ECO:0007669"/>
    <property type="project" value="InterPro"/>
</dbReference>
<name>A0A0L6Z8B4_9CLOT</name>
<dbReference type="InterPro" id="IPR027417">
    <property type="entry name" value="P-loop_NTPase"/>
</dbReference>
<sequence>MDSILAEIQKNVYHNKNYVVGIDGGTGAGKSTLVHSLQCQLEKLGLNTITLHIDDFIHKRNVRYDNSKEEWLCFYNLQWRYDYLTNEILIPAKTNQDINKNIEIYNKQIDEYKNISIIAKAPYIVILEGIFLQRKELEKFLDYTIFIDIPRKERLKRILIRDTYIGDAEEIIDKYERRYFPAEDYYIKKYNPMKSDDIIYKISD</sequence>
<dbReference type="GO" id="GO:0004849">
    <property type="term" value="F:uridine kinase activity"/>
    <property type="evidence" value="ECO:0007669"/>
    <property type="project" value="UniProtKB-EC"/>
</dbReference>
<dbReference type="AlphaFoldDB" id="A0A0L6Z8B4"/>
<dbReference type="Pfam" id="PF00485">
    <property type="entry name" value="PRK"/>
    <property type="match status" value="1"/>
</dbReference>
<evidence type="ECO:0000313" key="2">
    <source>
        <dbReference type="EMBL" id="KOA19205.1"/>
    </source>
</evidence>
<dbReference type="PATRIC" id="fig|1121318.3.peg.2324"/>
<comment type="caution">
    <text evidence="2">The sequence shown here is derived from an EMBL/GenBank/DDBJ whole genome shotgun (WGS) entry which is preliminary data.</text>
</comment>
<reference evidence="3" key="1">
    <citation type="submission" date="2015-08" db="EMBL/GenBank/DDBJ databases">
        <title>Genome sequence of the strict anaerobe Clostridium homopropionicum LuHBu1 (DSM 5847T).</title>
        <authorList>
            <person name="Poehlein A."/>
            <person name="Beck M."/>
            <person name="Schiel-Bengelsdorf B."/>
            <person name="Bengelsdorf F.R."/>
            <person name="Daniel R."/>
            <person name="Duerre P."/>
        </authorList>
    </citation>
    <scope>NUCLEOTIDE SEQUENCE [LARGE SCALE GENOMIC DNA]</scope>
    <source>
        <strain evidence="3">DSM 5847</strain>
    </source>
</reference>
<dbReference type="Proteomes" id="UP000037043">
    <property type="component" value="Unassembled WGS sequence"/>
</dbReference>
<keyword evidence="2" id="KW-0808">Transferase</keyword>
<proteinExistence type="predicted"/>
<gene>
    <name evidence="2" type="primary">udk_2</name>
    <name evidence="2" type="ORF">CLHOM_23110</name>
</gene>
<keyword evidence="3" id="KW-1185">Reference proteome</keyword>
<dbReference type="EC" id="2.7.1.48" evidence="2"/>
<dbReference type="RefSeq" id="WP_052221826.1">
    <property type="nucleotide sequence ID" value="NZ_LHUR01000027.1"/>
</dbReference>